<dbReference type="OrthoDB" id="9800421at2"/>
<sequence length="164" mass="17657">MTRIWTTSGFLDNDPWDLSTDGSGEGARVLSLDEALELAAGSNEPIAVRIEPADDVTRLAPVVDRVVFVAVNFPAFSDGRAFSHASLLRDRLGYTGEIRAIGGVLLDQVPFMLRVGIDSVATSHGPTIERLAENNLPGIKLHYQPAAAESSPVAGYSWRRRSAP</sequence>
<accession>A0A317PQY1</accession>
<dbReference type="InterPro" id="IPR008318">
    <property type="entry name" value="UCP030820"/>
</dbReference>
<dbReference type="EMBL" id="QGTR01000001">
    <property type="protein sequence ID" value="PWW03882.1"/>
    <property type="molecule type" value="Genomic_DNA"/>
</dbReference>
<protein>
    <submittedName>
        <fullName evidence="1">Uncharacterized protein (DUF934 family)</fullName>
    </submittedName>
</protein>
<name>A0A317PQY1_9HYPH</name>
<comment type="caution">
    <text evidence="1">The sequence shown here is derived from an EMBL/GenBank/DDBJ whole genome shotgun (WGS) entry which is preliminary data.</text>
</comment>
<dbReference type="Proteomes" id="UP000246352">
    <property type="component" value="Unassembled WGS sequence"/>
</dbReference>
<gene>
    <name evidence="1" type="ORF">DFR52_101571</name>
</gene>
<evidence type="ECO:0000313" key="2">
    <source>
        <dbReference type="Proteomes" id="UP000246352"/>
    </source>
</evidence>
<dbReference type="Pfam" id="PF06073">
    <property type="entry name" value="DUF934"/>
    <property type="match status" value="1"/>
</dbReference>
<keyword evidence="2" id="KW-1185">Reference proteome</keyword>
<dbReference type="RefSeq" id="WP_110030382.1">
    <property type="nucleotide sequence ID" value="NZ_QGTR01000001.1"/>
</dbReference>
<proteinExistence type="predicted"/>
<reference evidence="1 2" key="1">
    <citation type="submission" date="2018-05" db="EMBL/GenBank/DDBJ databases">
        <title>Genomic Encyclopedia of Type Strains, Phase IV (KMG-IV): sequencing the most valuable type-strain genomes for metagenomic binning, comparative biology and taxonomic classification.</title>
        <authorList>
            <person name="Goeker M."/>
        </authorList>
    </citation>
    <scope>NUCLEOTIDE SEQUENCE [LARGE SCALE GENOMIC DNA]</scope>
    <source>
        <strain evidence="1 2">DSM 16791</strain>
    </source>
</reference>
<organism evidence="1 2">
    <name type="scientific">Hoeflea marina</name>
    <dbReference type="NCBI Taxonomy" id="274592"/>
    <lineage>
        <taxon>Bacteria</taxon>
        <taxon>Pseudomonadati</taxon>
        <taxon>Pseudomonadota</taxon>
        <taxon>Alphaproteobacteria</taxon>
        <taxon>Hyphomicrobiales</taxon>
        <taxon>Rhizobiaceae</taxon>
        <taxon>Hoeflea</taxon>
    </lineage>
</organism>
<dbReference type="AlphaFoldDB" id="A0A317PQY1"/>
<dbReference type="PIRSF" id="PIRSF030820">
    <property type="entry name" value="UCP030820"/>
    <property type="match status" value="1"/>
</dbReference>
<evidence type="ECO:0000313" key="1">
    <source>
        <dbReference type="EMBL" id="PWW03882.1"/>
    </source>
</evidence>